<evidence type="ECO:0000313" key="2">
    <source>
        <dbReference type="EMBL" id="MFD0983604.1"/>
    </source>
</evidence>
<keyword evidence="3" id="KW-1185">Reference proteome</keyword>
<dbReference type="Gene3D" id="3.60.21.10">
    <property type="match status" value="1"/>
</dbReference>
<feature type="domain" description="Calcineurin-like phosphoesterase" evidence="1">
    <location>
        <begin position="1"/>
        <end position="113"/>
    </location>
</feature>
<sequence>MKVLIYSDVHGNLPAFEKMIKKEKACEKYICLGDLVNYGPWSNECVELAISLPNSTLIMGNHEEAFINGFYPGTNPLVQDFFKMTYPSFQKKEIISSFVTQTKLDTFICTHTINDNYIFPETQVFLDNNYIIGHSHHQFKYSNNNFTLFNSGSVGQNRKFINEINYLVYDADLKSVAMKSLIYDIDLVLNKMRQLSFPDYCLNYYKNKMRR</sequence>
<dbReference type="InterPro" id="IPR004843">
    <property type="entry name" value="Calcineurin-like_PHP"/>
</dbReference>
<reference evidence="3" key="1">
    <citation type="journal article" date="2019" name="Int. J. Syst. Evol. Microbiol.">
        <title>The Global Catalogue of Microorganisms (GCM) 10K type strain sequencing project: providing services to taxonomists for standard genome sequencing and annotation.</title>
        <authorList>
            <consortium name="The Broad Institute Genomics Platform"/>
            <consortium name="The Broad Institute Genome Sequencing Center for Infectious Disease"/>
            <person name="Wu L."/>
            <person name="Ma J."/>
        </authorList>
    </citation>
    <scope>NUCLEOTIDE SEQUENCE [LARGE SCALE GENOMIC DNA]</scope>
    <source>
        <strain evidence="3">CECT 7649</strain>
    </source>
</reference>
<evidence type="ECO:0000259" key="1">
    <source>
        <dbReference type="Pfam" id="PF00149"/>
    </source>
</evidence>
<accession>A0ABW3IZT2</accession>
<dbReference type="InterPro" id="IPR011152">
    <property type="entry name" value="Pesterase_MJ0912"/>
</dbReference>
<comment type="caution">
    <text evidence="2">The sequence shown here is derived from an EMBL/GenBank/DDBJ whole genome shotgun (WGS) entry which is preliminary data.</text>
</comment>
<dbReference type="PANTHER" id="PTHR42850:SF2">
    <property type="entry name" value="BLL5683 PROTEIN"/>
    <property type="match status" value="1"/>
</dbReference>
<dbReference type="RefSeq" id="WP_379754108.1">
    <property type="nucleotide sequence ID" value="NZ_JBHSYB010000012.1"/>
</dbReference>
<proteinExistence type="predicted"/>
<dbReference type="InterPro" id="IPR029052">
    <property type="entry name" value="Metallo-depent_PP-like"/>
</dbReference>
<dbReference type="SUPFAM" id="SSF56300">
    <property type="entry name" value="Metallo-dependent phosphatases"/>
    <property type="match status" value="1"/>
</dbReference>
<evidence type="ECO:0000313" key="3">
    <source>
        <dbReference type="Proteomes" id="UP001597051"/>
    </source>
</evidence>
<protein>
    <submittedName>
        <fullName evidence="2">Metallophosphoesterase family protein</fullName>
    </submittedName>
</protein>
<name>A0ABW3IZT2_9FLAO</name>
<gene>
    <name evidence="2" type="ORF">ACFQ0S_03845</name>
</gene>
<dbReference type="PANTHER" id="PTHR42850">
    <property type="entry name" value="METALLOPHOSPHOESTERASE"/>
    <property type="match status" value="1"/>
</dbReference>
<dbReference type="PIRSF" id="PIRSF000883">
    <property type="entry name" value="Pesterase_MJ0912"/>
    <property type="match status" value="1"/>
</dbReference>
<dbReference type="Proteomes" id="UP001597051">
    <property type="component" value="Unassembled WGS sequence"/>
</dbReference>
<dbReference type="InterPro" id="IPR050126">
    <property type="entry name" value="Ap4A_hydrolase"/>
</dbReference>
<dbReference type="EMBL" id="JBHTIZ010000011">
    <property type="protein sequence ID" value="MFD0983604.1"/>
    <property type="molecule type" value="Genomic_DNA"/>
</dbReference>
<dbReference type="Pfam" id="PF00149">
    <property type="entry name" value="Metallophos"/>
    <property type="match status" value="1"/>
</dbReference>
<organism evidence="2 3">
    <name type="scientific">Flavobacterium myungsuense</name>
    <dbReference type="NCBI Taxonomy" id="651823"/>
    <lineage>
        <taxon>Bacteria</taxon>
        <taxon>Pseudomonadati</taxon>
        <taxon>Bacteroidota</taxon>
        <taxon>Flavobacteriia</taxon>
        <taxon>Flavobacteriales</taxon>
        <taxon>Flavobacteriaceae</taxon>
        <taxon>Flavobacterium</taxon>
    </lineage>
</organism>